<name>A0ABY1KB32_9BACL</name>
<evidence type="ECO:0000313" key="3">
    <source>
        <dbReference type="EMBL" id="SIR53576.1"/>
    </source>
</evidence>
<protein>
    <submittedName>
        <fullName evidence="3">HPP family protein</fullName>
    </submittedName>
</protein>
<gene>
    <name evidence="3" type="ORF">SAMN05421578_117103</name>
</gene>
<keyword evidence="4" id="KW-1185">Reference proteome</keyword>
<dbReference type="EMBL" id="FTNK01000017">
    <property type="protein sequence ID" value="SIR53576.1"/>
    <property type="molecule type" value="Genomic_DNA"/>
</dbReference>
<sequence>MESASVTSKKEAQPVHVRYFSKMRGRGRSSLQVNVKDTLTGFVGGFITISALVLLTNMTSSVWLMAPFGASCVLAFGMWNAPLSQPRNIIGGHLISTFVGLATYTMFGNAPWVIGLAVGLAIALMMLTKTTHPPAGADPLIVILGAYSWSYLITPVLLGSLIIVFFALILNNLRSNRQYPTFWI</sequence>
<dbReference type="Pfam" id="PF04982">
    <property type="entry name" value="TM_HPP"/>
    <property type="match status" value="1"/>
</dbReference>
<dbReference type="RefSeq" id="WP_068592477.1">
    <property type="nucleotide sequence ID" value="NZ_FTNK01000017.1"/>
</dbReference>
<dbReference type="PANTHER" id="PTHR33741:SF5">
    <property type="entry name" value="TRANSMEMBRANE PROTEIN DDB_G0269096-RELATED"/>
    <property type="match status" value="1"/>
</dbReference>
<dbReference type="PANTHER" id="PTHR33741">
    <property type="entry name" value="TRANSMEMBRANE PROTEIN DDB_G0269096-RELATED"/>
    <property type="match status" value="1"/>
</dbReference>
<accession>A0ABY1KB32</accession>
<feature type="transmembrane region" description="Helical" evidence="1">
    <location>
        <begin position="38"/>
        <end position="56"/>
    </location>
</feature>
<dbReference type="Proteomes" id="UP000186666">
    <property type="component" value="Unassembled WGS sequence"/>
</dbReference>
<feature type="transmembrane region" description="Helical" evidence="1">
    <location>
        <begin position="94"/>
        <end position="127"/>
    </location>
</feature>
<keyword evidence="1" id="KW-0812">Transmembrane</keyword>
<evidence type="ECO:0000313" key="4">
    <source>
        <dbReference type="Proteomes" id="UP000186666"/>
    </source>
</evidence>
<feature type="transmembrane region" description="Helical" evidence="1">
    <location>
        <begin position="147"/>
        <end position="170"/>
    </location>
</feature>
<comment type="caution">
    <text evidence="3">The sequence shown here is derived from an EMBL/GenBank/DDBJ whole genome shotgun (WGS) entry which is preliminary data.</text>
</comment>
<dbReference type="InterPro" id="IPR007065">
    <property type="entry name" value="HPP"/>
</dbReference>
<evidence type="ECO:0000259" key="2">
    <source>
        <dbReference type="Pfam" id="PF04982"/>
    </source>
</evidence>
<feature type="transmembrane region" description="Helical" evidence="1">
    <location>
        <begin position="62"/>
        <end position="82"/>
    </location>
</feature>
<feature type="domain" description="HPP transmembrane region" evidence="2">
    <location>
        <begin position="33"/>
        <end position="180"/>
    </location>
</feature>
<proteinExistence type="predicted"/>
<dbReference type="InterPro" id="IPR058581">
    <property type="entry name" value="TM_HPP"/>
</dbReference>
<organism evidence="3 4">
    <name type="scientific">Paenibacillus macquariensis</name>
    <dbReference type="NCBI Taxonomy" id="948756"/>
    <lineage>
        <taxon>Bacteria</taxon>
        <taxon>Bacillati</taxon>
        <taxon>Bacillota</taxon>
        <taxon>Bacilli</taxon>
        <taxon>Bacillales</taxon>
        <taxon>Paenibacillaceae</taxon>
        <taxon>Paenibacillus</taxon>
    </lineage>
</organism>
<keyword evidence="1" id="KW-1133">Transmembrane helix</keyword>
<reference evidence="3 4" key="1">
    <citation type="submission" date="2017-01" db="EMBL/GenBank/DDBJ databases">
        <authorList>
            <person name="Varghese N."/>
            <person name="Submissions S."/>
        </authorList>
    </citation>
    <scope>NUCLEOTIDE SEQUENCE [LARGE SCALE GENOMIC DNA]</scope>
    <source>
        <strain evidence="3 4">ATCC 23464</strain>
    </source>
</reference>
<evidence type="ECO:0000256" key="1">
    <source>
        <dbReference type="SAM" id="Phobius"/>
    </source>
</evidence>
<keyword evidence="1" id="KW-0472">Membrane</keyword>